<dbReference type="GO" id="GO:0016539">
    <property type="term" value="P:intein-mediated protein splicing"/>
    <property type="evidence" value="ECO:0007669"/>
    <property type="project" value="InterPro"/>
</dbReference>
<dbReference type="PROSITE" id="PS50819">
    <property type="entry name" value="INTEIN_ENDONUCLEASE"/>
    <property type="match status" value="1"/>
</dbReference>
<dbReference type="Gene3D" id="2.170.16.10">
    <property type="entry name" value="Hedgehog/Intein (Hint) domain"/>
    <property type="match status" value="2"/>
</dbReference>
<dbReference type="InterPro" id="IPR003587">
    <property type="entry name" value="Hint_dom_N"/>
</dbReference>
<keyword evidence="7" id="KW-0651">Protein splicing</keyword>
<comment type="catalytic activity">
    <reaction evidence="12">
        <text>ATP + H2O = ADP + phosphate + H(+)</text>
        <dbReference type="Rhea" id="RHEA:13065"/>
        <dbReference type="ChEBI" id="CHEBI:15377"/>
        <dbReference type="ChEBI" id="CHEBI:15378"/>
        <dbReference type="ChEBI" id="CHEBI:30616"/>
        <dbReference type="ChEBI" id="CHEBI:43474"/>
        <dbReference type="ChEBI" id="CHEBI:456216"/>
        <dbReference type="EC" id="5.6.2.4"/>
    </reaction>
</comment>
<dbReference type="PROSITE" id="PS51198">
    <property type="entry name" value="UVRD_HELICASE_ATP_BIND"/>
    <property type="match status" value="1"/>
</dbReference>
<gene>
    <name evidence="17" type="ORF">COS49_02535</name>
</gene>
<dbReference type="GO" id="GO:0000725">
    <property type="term" value="P:recombinational repair"/>
    <property type="evidence" value="ECO:0007669"/>
    <property type="project" value="TreeGrafter"/>
</dbReference>
<dbReference type="PANTHER" id="PTHR11070">
    <property type="entry name" value="UVRD / RECB / PCRA DNA HELICASE FAMILY MEMBER"/>
    <property type="match status" value="1"/>
</dbReference>
<evidence type="ECO:0000313" key="17">
    <source>
        <dbReference type="EMBL" id="PIV10074.1"/>
    </source>
</evidence>
<keyword evidence="6 13" id="KW-0067">ATP-binding</keyword>
<dbReference type="GO" id="GO:0016887">
    <property type="term" value="F:ATP hydrolysis activity"/>
    <property type="evidence" value="ECO:0007669"/>
    <property type="project" value="RHEA"/>
</dbReference>
<dbReference type="GO" id="GO:0005524">
    <property type="term" value="F:ATP binding"/>
    <property type="evidence" value="ECO:0007669"/>
    <property type="project" value="UniProtKB-UniRule"/>
</dbReference>
<dbReference type="InterPro" id="IPR027434">
    <property type="entry name" value="Homing_endonucl"/>
</dbReference>
<keyword evidence="9" id="KW-0413">Isomerase</keyword>
<dbReference type="NCBIfam" id="TIGR01443">
    <property type="entry name" value="intein_Cterm"/>
    <property type="match status" value="1"/>
</dbReference>
<dbReference type="InterPro" id="IPR004860">
    <property type="entry name" value="LAGLIDADG_dom"/>
</dbReference>
<dbReference type="PROSITE" id="PS50818">
    <property type="entry name" value="INTEIN_C_TER"/>
    <property type="match status" value="1"/>
</dbReference>
<dbReference type="InterPro" id="IPR014017">
    <property type="entry name" value="DNA_helicase_UvrD-like_C"/>
</dbReference>
<proteinExistence type="inferred from homology"/>
<evidence type="ECO:0000259" key="16">
    <source>
        <dbReference type="PROSITE" id="PS51217"/>
    </source>
</evidence>
<dbReference type="FunFam" id="1.10.10.160:FF:000001">
    <property type="entry name" value="ATP-dependent DNA helicase"/>
    <property type="match status" value="1"/>
</dbReference>
<feature type="domain" description="DOD-type homing endonuclease" evidence="14">
    <location>
        <begin position="158"/>
        <end position="293"/>
    </location>
</feature>
<evidence type="ECO:0000256" key="4">
    <source>
        <dbReference type="ARBA" id="ARBA00022806"/>
    </source>
</evidence>
<feature type="domain" description="UvrD-like helicase ATP-binding" evidence="15">
    <location>
        <begin position="441"/>
        <end position="725"/>
    </location>
</feature>
<dbReference type="SUPFAM" id="SSF55608">
    <property type="entry name" value="Homing endonucleases"/>
    <property type="match status" value="1"/>
</dbReference>
<dbReference type="CDD" id="cd17932">
    <property type="entry name" value="DEXQc_UvrD"/>
    <property type="match status" value="1"/>
</dbReference>
<dbReference type="CDD" id="cd18807">
    <property type="entry name" value="SF1_C_UvrD"/>
    <property type="match status" value="1"/>
</dbReference>
<evidence type="ECO:0000259" key="14">
    <source>
        <dbReference type="PROSITE" id="PS50819"/>
    </source>
</evidence>
<evidence type="ECO:0000256" key="13">
    <source>
        <dbReference type="PROSITE-ProRule" id="PRU00560"/>
    </source>
</evidence>
<feature type="domain" description="UvrD-like helicase C-terminal" evidence="16">
    <location>
        <begin position="726"/>
        <end position="987"/>
    </location>
</feature>
<dbReference type="EC" id="5.6.2.4" evidence="11"/>
<evidence type="ECO:0000256" key="2">
    <source>
        <dbReference type="ARBA" id="ARBA00022741"/>
    </source>
</evidence>
<dbReference type="AlphaFoldDB" id="A0A2M7BU27"/>
<dbReference type="GO" id="GO:0009314">
    <property type="term" value="P:response to radiation"/>
    <property type="evidence" value="ECO:0007669"/>
    <property type="project" value="UniProtKB-ARBA"/>
</dbReference>
<evidence type="ECO:0000256" key="1">
    <source>
        <dbReference type="ARBA" id="ARBA00009922"/>
    </source>
</evidence>
<comment type="similarity">
    <text evidence="1">Belongs to the helicase family. UvrD subfamily.</text>
</comment>
<dbReference type="Proteomes" id="UP000229894">
    <property type="component" value="Unassembled WGS sequence"/>
</dbReference>
<dbReference type="InterPro" id="IPR027417">
    <property type="entry name" value="P-loop_NTPase"/>
</dbReference>
<dbReference type="CDD" id="cd00081">
    <property type="entry name" value="Hint"/>
    <property type="match status" value="2"/>
</dbReference>
<dbReference type="PROSITE" id="PS51217">
    <property type="entry name" value="UVRD_HELICASE_CTER"/>
    <property type="match status" value="1"/>
</dbReference>
<dbReference type="InterPro" id="IPR030934">
    <property type="entry name" value="Intein_C"/>
</dbReference>
<dbReference type="GO" id="GO:0005829">
    <property type="term" value="C:cytosol"/>
    <property type="evidence" value="ECO:0007669"/>
    <property type="project" value="TreeGrafter"/>
</dbReference>
<keyword evidence="8" id="KW-0238">DNA-binding</keyword>
<dbReference type="SUPFAM" id="SSF52540">
    <property type="entry name" value="P-loop containing nucleoside triphosphate hydrolases"/>
    <property type="match status" value="2"/>
</dbReference>
<feature type="binding site" evidence="13">
    <location>
        <begin position="462"/>
        <end position="469"/>
    </location>
    <ligand>
        <name>ATP</name>
        <dbReference type="ChEBI" id="CHEBI:30616"/>
    </ligand>
</feature>
<evidence type="ECO:0000256" key="5">
    <source>
        <dbReference type="ARBA" id="ARBA00022813"/>
    </source>
</evidence>
<dbReference type="Pfam" id="PF00580">
    <property type="entry name" value="UvrD-helicase"/>
    <property type="match status" value="1"/>
</dbReference>
<dbReference type="PRINTS" id="PR00379">
    <property type="entry name" value="INTEIN"/>
</dbReference>
<dbReference type="Gene3D" id="3.10.28.10">
    <property type="entry name" value="Homing endonucleases"/>
    <property type="match status" value="1"/>
</dbReference>
<dbReference type="Pfam" id="PF14890">
    <property type="entry name" value="Intein_splicing"/>
    <property type="match status" value="1"/>
</dbReference>
<dbReference type="GO" id="GO:0004519">
    <property type="term" value="F:endonuclease activity"/>
    <property type="evidence" value="ECO:0007669"/>
    <property type="project" value="InterPro"/>
</dbReference>
<dbReference type="PROSITE" id="PS50817">
    <property type="entry name" value="INTEIN_N_TER"/>
    <property type="match status" value="1"/>
</dbReference>
<dbReference type="SMART" id="SM00306">
    <property type="entry name" value="HintN"/>
    <property type="match status" value="1"/>
</dbReference>
<dbReference type="SUPFAM" id="SSF51294">
    <property type="entry name" value="Hedgehog/intein (Hint) domain"/>
    <property type="match status" value="1"/>
</dbReference>
<evidence type="ECO:0000256" key="9">
    <source>
        <dbReference type="ARBA" id="ARBA00023235"/>
    </source>
</evidence>
<evidence type="ECO:0000256" key="10">
    <source>
        <dbReference type="ARBA" id="ARBA00034617"/>
    </source>
</evidence>
<dbReference type="InterPro" id="IPR006142">
    <property type="entry name" value="INTEIN"/>
</dbReference>
<dbReference type="InterPro" id="IPR004042">
    <property type="entry name" value="Intein_endonuc_central"/>
</dbReference>
<dbReference type="InterPro" id="IPR006141">
    <property type="entry name" value="Intein_N"/>
</dbReference>
<keyword evidence="3 13" id="KW-0378">Hydrolase</keyword>
<evidence type="ECO:0000256" key="6">
    <source>
        <dbReference type="ARBA" id="ARBA00022840"/>
    </source>
</evidence>
<evidence type="ECO:0000313" key="18">
    <source>
        <dbReference type="Proteomes" id="UP000229894"/>
    </source>
</evidence>
<dbReference type="SMART" id="SM00305">
    <property type="entry name" value="HintC"/>
    <property type="match status" value="1"/>
</dbReference>
<dbReference type="Gene3D" id="1.10.486.10">
    <property type="entry name" value="PCRA, domain 4"/>
    <property type="match status" value="1"/>
</dbReference>
<dbReference type="GO" id="GO:0043138">
    <property type="term" value="F:3'-5' DNA helicase activity"/>
    <property type="evidence" value="ECO:0007669"/>
    <property type="project" value="UniProtKB-EC"/>
</dbReference>
<dbReference type="InterPro" id="IPR014016">
    <property type="entry name" value="UvrD-like_ATP-bd"/>
</dbReference>
<sequence length="1077" mass="124269">MDILSSLNPKQKEAVTVQGGPVLVIAGPGSGKCVTGKTIIFTNQGIFEIKEVPQFYSVKNPSSRCQAKTAGYCLKTGKKIIKNTSHWFRFKKSPVIKITTKSGYQISGTPEHPILIINKNGYLEYKQLKDFIGNEIIAISLNNNLWGKKKISADLAYFMGLLTGDGVLTATKWGIGLAESGKYLPKKFKQLVKSLFGHKKVSTYVKKGTNSVTHYIYSIAIRRKLENMGLKMVLSKYKTIPKSIMQASREAVIAFLQGLFDTDAGVHGVTFEYTTASKKLSRQVQSCLLNIGIRSSLKLKKVKKYPQNNYWRICVMGNSLRVFERLVGFKYQLNKIQTLKKIVQKPTNPNVEVMPYQTKRLKRIRAQILRKYCPYDAHNIILGKKEKALPISHYFKNDRRPSAAQTMRILSFIPKRYENDDVRYLKNLAQNFFFDPISSIKKERDKTVYDFTVPITHSFVGNGFVNHNTRCLTYRIAYLVQKGVPAGNILAVTFTNKAAQEMRERVNKLLPSLSNSRRWPTIGTFHAVCLRILRQEIDKSPQAKYEKNFVIYDETDQLSLVKRTIKELQINPEQFKPGSVRENISRAKDELIDWPTYQEKAREYFPQTIARIYQAYQEALQKANALDFDDLIMLTVQLFRQKPDILEKYQEKWKYLLVDEAHDTNVSQYQLIKLLAQIHENIWLIADTDQSIYSWRGADFRNILNFEKDYPQAKVIFLEENYRSTKNILAASQQVITKNIQRREKNLWTKNPAGAPISLTELANEEEEGNFLIEEIENLISQGFNLRDLTVLYRTNAQSRAVEEAFLKANFPYKIIGAVKFYERKEIKDILSYLKLIANPNDSISTQRIINLPPRGIGKTTKDLLFRSEFRSEAPNRSKAPKPKLKEFYQLIDKFRQASQKISLTQLIHLIIKDIAYEKYIRDGQEEGERRWENISELFSVAYKYNRFKAGLGLEKFLEEVSLMTNHDEVETNKNLINLMTLHCAKGLEFPVVFIVGCEEGILPHSKSLSNADQMEEERRLCYVGFSRAKERLYLTFAQQRRLYGQTMANLPSRFIYDIPENLIEFRGFKALSDLNA</sequence>
<evidence type="ECO:0000256" key="3">
    <source>
        <dbReference type="ARBA" id="ARBA00022801"/>
    </source>
</evidence>
<comment type="catalytic activity">
    <reaction evidence="10">
        <text>Couples ATP hydrolysis with the unwinding of duplex DNA by translocating in the 3'-5' direction.</text>
        <dbReference type="EC" id="5.6.2.4"/>
    </reaction>
</comment>
<dbReference type="NCBIfam" id="TIGR01445">
    <property type="entry name" value="intein_Nterm"/>
    <property type="match status" value="1"/>
</dbReference>
<keyword evidence="2 13" id="KW-0547">Nucleotide-binding</keyword>
<dbReference type="Pfam" id="PF13361">
    <property type="entry name" value="UvrD_C"/>
    <property type="match status" value="1"/>
</dbReference>
<keyword evidence="5" id="KW-0068">Autocatalytic cleavage</keyword>
<dbReference type="InterPro" id="IPR000212">
    <property type="entry name" value="DNA_helicase_UvrD/REP"/>
</dbReference>
<reference evidence="18" key="1">
    <citation type="submission" date="2017-09" db="EMBL/GenBank/DDBJ databases">
        <title>Depth-based differentiation of microbial function through sediment-hosted aquifers and enrichment of novel symbionts in the deep terrestrial subsurface.</title>
        <authorList>
            <person name="Probst A.J."/>
            <person name="Ladd B."/>
            <person name="Jarett J.K."/>
            <person name="Geller-Mcgrath D.E."/>
            <person name="Sieber C.M.K."/>
            <person name="Emerson J.B."/>
            <person name="Anantharaman K."/>
            <person name="Thomas B.C."/>
            <person name="Malmstrom R."/>
            <person name="Stieglmeier M."/>
            <person name="Klingl A."/>
            <person name="Woyke T."/>
            <person name="Ryan C.M."/>
            <person name="Banfield J.F."/>
        </authorList>
    </citation>
    <scope>NUCLEOTIDE SEQUENCE [LARGE SCALE GENOMIC DNA]</scope>
</reference>
<organism evidence="17 18">
    <name type="scientific">Candidatus Portnoybacteria bacterium CG03_land_8_20_14_0_80_41_10</name>
    <dbReference type="NCBI Taxonomy" id="1974808"/>
    <lineage>
        <taxon>Bacteria</taxon>
        <taxon>Candidatus Portnoyibacteriota</taxon>
    </lineage>
</organism>
<name>A0A2M7BU27_9BACT</name>
<evidence type="ECO:0000256" key="11">
    <source>
        <dbReference type="ARBA" id="ARBA00034808"/>
    </source>
</evidence>
<comment type="caution">
    <text evidence="17">The sequence shown here is derived from an EMBL/GenBank/DDBJ whole genome shotgun (WGS) entry which is preliminary data.</text>
</comment>
<evidence type="ECO:0000256" key="12">
    <source>
        <dbReference type="ARBA" id="ARBA00048988"/>
    </source>
</evidence>
<dbReference type="Pfam" id="PF14528">
    <property type="entry name" value="LAGLIDADG_3"/>
    <property type="match status" value="1"/>
</dbReference>
<protein>
    <recommendedName>
        <fullName evidence="11">DNA 3'-5' helicase</fullName>
        <ecNumber evidence="11">5.6.2.4</ecNumber>
    </recommendedName>
</protein>
<evidence type="ECO:0000256" key="8">
    <source>
        <dbReference type="ARBA" id="ARBA00023125"/>
    </source>
</evidence>
<dbReference type="InterPro" id="IPR013986">
    <property type="entry name" value="DExx_box_DNA_helicase_dom_sf"/>
</dbReference>
<dbReference type="InterPro" id="IPR003586">
    <property type="entry name" value="Hint_dom_C"/>
</dbReference>
<evidence type="ECO:0000259" key="15">
    <source>
        <dbReference type="PROSITE" id="PS51198"/>
    </source>
</evidence>
<dbReference type="GO" id="GO:0033202">
    <property type="term" value="C:DNA helicase complex"/>
    <property type="evidence" value="ECO:0007669"/>
    <property type="project" value="TreeGrafter"/>
</dbReference>
<dbReference type="GO" id="GO:0003677">
    <property type="term" value="F:DNA binding"/>
    <property type="evidence" value="ECO:0007669"/>
    <property type="project" value="UniProtKB-KW"/>
</dbReference>
<evidence type="ECO:0000256" key="7">
    <source>
        <dbReference type="ARBA" id="ARBA00023000"/>
    </source>
</evidence>
<dbReference type="EMBL" id="PEUX01000055">
    <property type="protein sequence ID" value="PIV10074.1"/>
    <property type="molecule type" value="Genomic_DNA"/>
</dbReference>
<accession>A0A2M7BU27</accession>
<dbReference type="PANTHER" id="PTHR11070:SF2">
    <property type="entry name" value="ATP-DEPENDENT DNA HELICASE SRS2"/>
    <property type="match status" value="1"/>
</dbReference>
<dbReference type="Gene3D" id="3.40.50.300">
    <property type="entry name" value="P-loop containing nucleotide triphosphate hydrolases"/>
    <property type="match status" value="3"/>
</dbReference>
<dbReference type="InterPro" id="IPR036844">
    <property type="entry name" value="Hint_dom_sf"/>
</dbReference>
<keyword evidence="4 13" id="KW-0347">Helicase</keyword>
<dbReference type="Gene3D" id="1.10.10.160">
    <property type="match status" value="1"/>
</dbReference>